<sequence>MQGSGREARIHYMAGTFRLLSDGDHVRCAATGVPIPLDQLRYWSVARQEPYVDAAASLIAEERARKA</sequence>
<organism evidence="1 2">
    <name type="scientific">Sphingomonas rosea</name>
    <dbReference type="NCBI Taxonomy" id="335605"/>
    <lineage>
        <taxon>Bacteria</taxon>
        <taxon>Pseudomonadati</taxon>
        <taxon>Pseudomonadota</taxon>
        <taxon>Alphaproteobacteria</taxon>
        <taxon>Sphingomonadales</taxon>
        <taxon>Sphingomonadaceae</taxon>
        <taxon>Sphingomonas</taxon>
    </lineage>
</organism>
<gene>
    <name evidence="1" type="ORF">GCM10022281_10300</name>
</gene>
<proteinExistence type="predicted"/>
<comment type="caution">
    <text evidence="1">The sequence shown here is derived from an EMBL/GenBank/DDBJ whole genome shotgun (WGS) entry which is preliminary data.</text>
</comment>
<name>A0ABP7TZ02_9SPHN</name>
<accession>A0ABP7TZ02</accession>
<dbReference type="Proteomes" id="UP001424459">
    <property type="component" value="Unassembled WGS sequence"/>
</dbReference>
<keyword evidence="2" id="KW-1185">Reference proteome</keyword>
<protein>
    <submittedName>
        <fullName evidence="1">DUF2093 domain-containing protein</fullName>
    </submittedName>
</protein>
<evidence type="ECO:0000313" key="2">
    <source>
        <dbReference type="Proteomes" id="UP001424459"/>
    </source>
</evidence>
<dbReference type="Pfam" id="PF09866">
    <property type="entry name" value="DUF2093"/>
    <property type="match status" value="1"/>
</dbReference>
<evidence type="ECO:0000313" key="1">
    <source>
        <dbReference type="EMBL" id="GAA4032584.1"/>
    </source>
</evidence>
<dbReference type="InterPro" id="IPR018661">
    <property type="entry name" value="DUF2093"/>
</dbReference>
<dbReference type="EMBL" id="BAABBR010000001">
    <property type="protein sequence ID" value="GAA4032584.1"/>
    <property type="molecule type" value="Genomic_DNA"/>
</dbReference>
<reference evidence="2" key="1">
    <citation type="journal article" date="2019" name="Int. J. Syst. Evol. Microbiol.">
        <title>The Global Catalogue of Microorganisms (GCM) 10K type strain sequencing project: providing services to taxonomists for standard genome sequencing and annotation.</title>
        <authorList>
            <consortium name="The Broad Institute Genomics Platform"/>
            <consortium name="The Broad Institute Genome Sequencing Center for Infectious Disease"/>
            <person name="Wu L."/>
            <person name="Ma J."/>
        </authorList>
    </citation>
    <scope>NUCLEOTIDE SEQUENCE [LARGE SCALE GENOMIC DNA]</scope>
    <source>
        <strain evidence="2">JCM 17564</strain>
    </source>
</reference>